<feature type="region of interest" description="Disordered" evidence="1">
    <location>
        <begin position="1"/>
        <end position="20"/>
    </location>
</feature>
<gene>
    <name evidence="2" type="ORF">SAMEA4029010_CIC11G00000003256</name>
</gene>
<proteinExistence type="predicted"/>
<dbReference type="OrthoDB" id="4090559at2759"/>
<reference evidence="2 3" key="1">
    <citation type="submission" date="2016-10" db="EMBL/GenBank/DDBJ databases">
        <authorList>
            <person name="de Groot N.N."/>
        </authorList>
    </citation>
    <scope>NUCLEOTIDE SEQUENCE [LARGE SCALE GENOMIC DNA]</scope>
    <source>
        <strain evidence="2 3">CBS 141442</strain>
    </source>
</reference>
<feature type="compositionally biased region" description="Polar residues" evidence="1">
    <location>
        <begin position="1"/>
        <end position="11"/>
    </location>
</feature>
<feature type="compositionally biased region" description="Acidic residues" evidence="1">
    <location>
        <begin position="84"/>
        <end position="93"/>
    </location>
</feature>
<evidence type="ECO:0000313" key="3">
    <source>
        <dbReference type="Proteomes" id="UP000182334"/>
    </source>
</evidence>
<dbReference type="EMBL" id="LT635761">
    <property type="protein sequence ID" value="SGZ56776.1"/>
    <property type="molecule type" value="Genomic_DNA"/>
</dbReference>
<name>A0A1L0DLN1_9ASCO</name>
<dbReference type="AlphaFoldDB" id="A0A1L0DLN1"/>
<sequence>MFTPMVTINDSQYRDDPPPATSHAKLVRGGGNTLFTAAFLAASVPPQLPSPVSSAVSSFISNEHADDSGELKLSDFLDIPSLVTDDEEEESDAESSAPSKSLGGFDVSIDAKPSTTAATQEVKRFIKKEVTQEEVTHEKSEKEKSEREESENETLHKEVLRLEMSETSSFSGISTNKSNTSGFSALSSDSTSLTIQAEESRVSPTQFNTERLRLMKIVVKYISMKITNSFPPESPRTMDPNEMPLETFLMILVSRLQLSLPMFMKGIIYLFRYMDVIYLLRYLNQLNNFANYTEMGFCIKKLIIGCFKLALARERVRKDWSGITGLKHLEINSIAKAVVNRLNGKLIIKNVELIRLKTEIFRFVKMVTKTV</sequence>
<evidence type="ECO:0000256" key="1">
    <source>
        <dbReference type="SAM" id="MobiDB-lite"/>
    </source>
</evidence>
<keyword evidence="3" id="KW-1185">Reference proteome</keyword>
<accession>A0A1L0DLN1</accession>
<evidence type="ECO:0000313" key="2">
    <source>
        <dbReference type="EMBL" id="SGZ56776.1"/>
    </source>
</evidence>
<organism evidence="2 3">
    <name type="scientific">Sungouiella intermedia</name>
    <dbReference type="NCBI Taxonomy" id="45354"/>
    <lineage>
        <taxon>Eukaryota</taxon>
        <taxon>Fungi</taxon>
        <taxon>Dikarya</taxon>
        <taxon>Ascomycota</taxon>
        <taxon>Saccharomycotina</taxon>
        <taxon>Pichiomycetes</taxon>
        <taxon>Metschnikowiaceae</taxon>
        <taxon>Sungouiella</taxon>
    </lineage>
</organism>
<dbReference type="Proteomes" id="UP000182334">
    <property type="component" value="Chromosome VI"/>
</dbReference>
<protein>
    <submittedName>
        <fullName evidence="2">CIC11C00000003256</fullName>
    </submittedName>
</protein>
<feature type="region of interest" description="Disordered" evidence="1">
    <location>
        <begin position="84"/>
        <end position="112"/>
    </location>
</feature>
<feature type="region of interest" description="Disordered" evidence="1">
    <location>
        <begin position="132"/>
        <end position="155"/>
    </location>
</feature>